<name>A0AAN8PNZ2_POLSC</name>
<comment type="similarity">
    <text evidence="1 10">Belongs to the TRAFAC class myosin-kinesin ATPase superfamily. Myosin family.</text>
</comment>
<keyword evidence="6 11" id="KW-0175">Coiled coil</keyword>
<dbReference type="GO" id="GO:0016020">
    <property type="term" value="C:membrane"/>
    <property type="evidence" value="ECO:0007669"/>
    <property type="project" value="TreeGrafter"/>
</dbReference>
<keyword evidence="4 10" id="KW-0067">ATP-binding</keyword>
<dbReference type="SMART" id="SM00242">
    <property type="entry name" value="MYSc"/>
    <property type="match status" value="1"/>
</dbReference>
<dbReference type="GO" id="GO:0009653">
    <property type="term" value="P:anatomical structure morphogenesis"/>
    <property type="evidence" value="ECO:0007669"/>
    <property type="project" value="UniProtKB-ARBA"/>
</dbReference>
<dbReference type="Gene3D" id="1.10.10.820">
    <property type="match status" value="1"/>
</dbReference>
<feature type="coiled-coil region" evidence="11">
    <location>
        <begin position="1351"/>
        <end position="1396"/>
    </location>
</feature>
<dbReference type="GO" id="GO:0051015">
    <property type="term" value="F:actin filament binding"/>
    <property type="evidence" value="ECO:0007669"/>
    <property type="project" value="TreeGrafter"/>
</dbReference>
<dbReference type="GO" id="GO:0048731">
    <property type="term" value="P:system development"/>
    <property type="evidence" value="ECO:0007669"/>
    <property type="project" value="UniProtKB-ARBA"/>
</dbReference>
<dbReference type="SUPFAM" id="SSF52540">
    <property type="entry name" value="P-loop containing nucleoside triphosphate hydrolases"/>
    <property type="match status" value="3"/>
</dbReference>
<keyword evidence="9 10" id="KW-0009">Actin-binding</keyword>
<dbReference type="Pfam" id="PF00063">
    <property type="entry name" value="Myosin_head"/>
    <property type="match status" value="1"/>
</dbReference>
<dbReference type="GO" id="GO:0000146">
    <property type="term" value="F:microfilament motor activity"/>
    <property type="evidence" value="ECO:0007669"/>
    <property type="project" value="TreeGrafter"/>
</dbReference>
<evidence type="ECO:0000256" key="10">
    <source>
        <dbReference type="PROSITE-ProRule" id="PRU00782"/>
    </source>
</evidence>
<dbReference type="PANTHER" id="PTHR13140">
    <property type="entry name" value="MYOSIN"/>
    <property type="match status" value="1"/>
</dbReference>
<dbReference type="GO" id="GO:0007015">
    <property type="term" value="P:actin filament organization"/>
    <property type="evidence" value="ECO:0007669"/>
    <property type="project" value="TreeGrafter"/>
</dbReference>
<comment type="caution">
    <text evidence="15">The sequence shown here is derived from an EMBL/GenBank/DDBJ whole genome shotgun (WGS) entry which is preliminary data.</text>
</comment>
<evidence type="ECO:0000259" key="14">
    <source>
        <dbReference type="PROSITE" id="PS51456"/>
    </source>
</evidence>
<dbReference type="SUPFAM" id="SSF50084">
    <property type="entry name" value="Myosin S1 fragment, N-terminal domain"/>
    <property type="match status" value="1"/>
</dbReference>
<dbReference type="InterPro" id="IPR000048">
    <property type="entry name" value="IQ_motif_EF-hand-BS"/>
</dbReference>
<gene>
    <name evidence="15" type="ORF">RUM43_008384</name>
</gene>
<evidence type="ECO:0008006" key="17">
    <source>
        <dbReference type="Google" id="ProtNLM"/>
    </source>
</evidence>
<proteinExistence type="inferred from homology"/>
<dbReference type="PROSITE" id="PS51456">
    <property type="entry name" value="MYOSIN_MOTOR"/>
    <property type="match status" value="1"/>
</dbReference>
<evidence type="ECO:0000256" key="8">
    <source>
        <dbReference type="ARBA" id="ARBA00023175"/>
    </source>
</evidence>
<dbReference type="InterPro" id="IPR036961">
    <property type="entry name" value="Kinesin_motor_dom_sf"/>
</dbReference>
<keyword evidence="2" id="KW-0677">Repeat</keyword>
<dbReference type="PANTHER" id="PTHR13140:SF706">
    <property type="entry name" value="DILUTE CLASS UNCONVENTIONAL MYOSIN, ISOFORM C"/>
    <property type="match status" value="1"/>
</dbReference>
<sequence length="1895" mass="219107">MTSKDLYCKGSQVWVSHPTLVWEPAEILSDYSNSELTLGFGDGRRQTIKVESESGLPPLRNPEILIGENDLTALSYLHEPAVLHNLKYRFCTLCTIYTYCGIVLVAINPYDELQIYDNDTILAYRGKSQGDLDPHIFAVAEEAYAKLERYKLTVIEGKNQSIIVSGESGAGKTVSAKYAMRYFATVGGSAQETQVEKKVLSSSPIMEAIGNAKTTRNDNSSRFGKFIEIKFNKTYHIIGASMRTYLLEKSRVVFQAPFERNYHIFYQLCSAREKLPYLHLNHQDTFLYLNQGESPVIEGVNDYTQFEETLQALNILGFGRSDQENLFKVLAAILHLGNVTINKEDEGSSIKRDDPHLRIFCDLLGLNLDNMRTWLCQRKIQSMKETFTKPMSLQEATSGKEALSKHMYAELFDWIVSIINRALEAARERIEHGLIGVLDIYGFETFENNSFEQFCINYANEKLQQQFNQHVFKLEQEEYLKEEIEWKFIDFYDNQPCIDLIESKLGILDLLDEECRVPKGNDLSWAEKLYKTCGSYKHFSKPRFGGSAFIIQHFADGVEYQVDGFLDKNRDSVMEEQINVLKMSQNELVGKLFNNEKPRQSSGRIKIQTSTKTTVGPEKSKQNKKTVGSQFRDNLNLLMVTLNSTTPHYVRCIKPNDFKKAFDYNPQRAVQQLRACGVLETIRISAAGFPSRWLYSDFFARYRALCKSTDIDRRDIKSTCNKILSNNIKDPDKYQFGKTKIFFRAGQVAFLEKLRAGRLQLCCITIQKQIRAFILRKKFLRTKYCIFHLQRYIRGYLARRHALFLRQTNAAITIQRYTRGWVKRNQYLKLKHAIVGIQTYIRSHLARKRYLEMQFNCKVRLLPVWMPLNDEVTAPPAITIQRYARGFLARTRYKRDVRHVVVCQNAVRRFLAKRQLKELKKEARSVEHVKKLNKGLENKIISLQQKIGELNKENNQLKSVQSEYNELRCKFDALKNLESEMKKTAVQLNEREKEIIVLKGKIIQEQNEKMDILQEATKTKDSLSSYIDQNQNLKNELDLINEKIKKNHFGVEENIKARIQQEKTMLLQEHEQDLENYQKLLKEYSTLEQRNEHLENLVEKLMSGHSRSPSDVSSLTSSHTSAEMENDVNKMTKQFCPPGGFMSLKSFKVFFTQDFGYSSNKSTISRREETESSERDDSLVEVTTRRMHGVGDYPEIDIGLVLKLQQKLKDVEKERDKLFLKVESLEKEESPSEERQRTVDTIRVNILLLTLDPEDKNMLEEVEIENGKLKNDLSVLRESLAMGDPGTKELLNQFRASEKELDRRRDEIVQLRAVLATQTKGLKNIAKINYGSTTDINLDVINEDGELVVAFEAQKGIIRQLENELQQEKEKQRLEKEEYKQEIEKLKEDNDRQQKLLSVNLNKYDCVYSGPMSPQSQTEAYMQHEISRLTTENLDLLEKFDLTQDTMRKLKKQNKVLVRKLKELGVGIDQIDMQEQSANATAKSSQITKKSEDANSLPSVMMKKERNYQGMFEYRSEDEPLIVKHLIYDLKPRTAMYLLPGLPAYIFFMCIRHTDFVNDDCKVRSLLTAFINGVKKVIKKKHDLETTVLWLSNTLRLLHNLKQYSGDKIFQQENTPKQNEQCLGNFDLSPYRQVLSDMGVWIYQGAVRDVQEKIQQLIVPAILEHEAISGLSKGLAGRQRASSVSSGSDNSSNPQKKLDTLLAELTSFHRILAIFGVDPEVISQIFRQTFYFICACSLNTLLLRKELCHWTKGMQIRYNLSHLEEWARNQLLTNPAIIETLQPIVQASHLLQARKTEEDIESLCEMCDKLTMQRVVKLLHLYTPADNYEEKVPVSFLRKIQEELKGRASPGQKEAPLLMDTKFVFPVRFPFNPSKIRLEDIDVPSDLDLPMLKKV</sequence>
<dbReference type="InterPro" id="IPR058662">
    <property type="entry name" value="Myo5a/b_dom"/>
</dbReference>
<feature type="domain" description="Dilute" evidence="13">
    <location>
        <begin position="1568"/>
        <end position="1846"/>
    </location>
</feature>
<dbReference type="CDD" id="cd01380">
    <property type="entry name" value="MYSc_Myo5"/>
    <property type="match status" value="1"/>
</dbReference>
<dbReference type="GO" id="GO:0009888">
    <property type="term" value="P:tissue development"/>
    <property type="evidence" value="ECO:0007669"/>
    <property type="project" value="UniProtKB-ARBA"/>
</dbReference>
<feature type="compositionally biased region" description="Low complexity" evidence="12">
    <location>
        <begin position="1106"/>
        <end position="1121"/>
    </location>
</feature>
<dbReference type="GO" id="GO:0005737">
    <property type="term" value="C:cytoplasm"/>
    <property type="evidence" value="ECO:0007669"/>
    <property type="project" value="TreeGrafter"/>
</dbReference>
<accession>A0AAN8PNZ2</accession>
<dbReference type="Pfam" id="PF25966">
    <property type="entry name" value="Myo5a"/>
    <property type="match status" value="1"/>
</dbReference>
<evidence type="ECO:0000256" key="11">
    <source>
        <dbReference type="SAM" id="Coils"/>
    </source>
</evidence>
<keyword evidence="3 10" id="KW-0547">Nucleotide-binding</keyword>
<dbReference type="Gene3D" id="1.20.120.720">
    <property type="entry name" value="Myosin VI head, motor domain, U50 subdomain"/>
    <property type="match status" value="1"/>
</dbReference>
<evidence type="ECO:0000256" key="9">
    <source>
        <dbReference type="ARBA" id="ARBA00023203"/>
    </source>
</evidence>
<dbReference type="GO" id="GO:0016459">
    <property type="term" value="C:myosin complex"/>
    <property type="evidence" value="ECO:0007669"/>
    <property type="project" value="UniProtKB-KW"/>
</dbReference>
<dbReference type="Gene3D" id="6.20.240.20">
    <property type="match status" value="1"/>
</dbReference>
<evidence type="ECO:0000256" key="2">
    <source>
        <dbReference type="ARBA" id="ARBA00022737"/>
    </source>
</evidence>
<evidence type="ECO:0000313" key="16">
    <source>
        <dbReference type="Proteomes" id="UP001372834"/>
    </source>
</evidence>
<dbReference type="Gene3D" id="1.20.5.190">
    <property type="match status" value="3"/>
</dbReference>
<evidence type="ECO:0000256" key="1">
    <source>
        <dbReference type="ARBA" id="ARBA00008314"/>
    </source>
</evidence>
<dbReference type="Gene3D" id="1.20.58.530">
    <property type="match status" value="1"/>
</dbReference>
<evidence type="ECO:0000256" key="4">
    <source>
        <dbReference type="ARBA" id="ARBA00022840"/>
    </source>
</evidence>
<organism evidence="15 16">
    <name type="scientific">Polyplax serrata</name>
    <name type="common">Common mouse louse</name>
    <dbReference type="NCBI Taxonomy" id="468196"/>
    <lineage>
        <taxon>Eukaryota</taxon>
        <taxon>Metazoa</taxon>
        <taxon>Ecdysozoa</taxon>
        <taxon>Arthropoda</taxon>
        <taxon>Hexapoda</taxon>
        <taxon>Insecta</taxon>
        <taxon>Pterygota</taxon>
        <taxon>Neoptera</taxon>
        <taxon>Paraneoptera</taxon>
        <taxon>Psocodea</taxon>
        <taxon>Troctomorpha</taxon>
        <taxon>Phthiraptera</taxon>
        <taxon>Anoplura</taxon>
        <taxon>Polyplacidae</taxon>
        <taxon>Polyplax</taxon>
    </lineage>
</organism>
<dbReference type="CDD" id="cd15470">
    <property type="entry name" value="Myo5_CBD"/>
    <property type="match status" value="1"/>
</dbReference>
<dbReference type="FunFam" id="1.20.58.530:FF:000002">
    <property type="entry name" value="Class V myosin"/>
    <property type="match status" value="1"/>
</dbReference>
<dbReference type="Pfam" id="PF01843">
    <property type="entry name" value="DIL"/>
    <property type="match status" value="1"/>
</dbReference>
<evidence type="ECO:0000256" key="12">
    <source>
        <dbReference type="SAM" id="MobiDB-lite"/>
    </source>
</evidence>
<feature type="coiled-coil region" evidence="11">
    <location>
        <begin position="1201"/>
        <end position="1228"/>
    </location>
</feature>
<keyword evidence="7 10" id="KW-0518">Myosin</keyword>
<keyword evidence="8 10" id="KW-0505">Motor protein</keyword>
<dbReference type="SMART" id="SM01132">
    <property type="entry name" value="DIL"/>
    <property type="match status" value="1"/>
</dbReference>
<evidence type="ECO:0000259" key="13">
    <source>
        <dbReference type="PROSITE" id="PS51126"/>
    </source>
</evidence>
<evidence type="ECO:0000256" key="3">
    <source>
        <dbReference type="ARBA" id="ARBA00022741"/>
    </source>
</evidence>
<dbReference type="PROSITE" id="PS51126">
    <property type="entry name" value="DILUTE"/>
    <property type="match status" value="1"/>
</dbReference>
<dbReference type="InterPro" id="IPR002710">
    <property type="entry name" value="Dilute_dom"/>
</dbReference>
<dbReference type="Pfam" id="PF00612">
    <property type="entry name" value="IQ"/>
    <property type="match status" value="5"/>
</dbReference>
<keyword evidence="5" id="KW-0112">Calmodulin-binding</keyword>
<dbReference type="SMART" id="SM00015">
    <property type="entry name" value="IQ"/>
    <property type="match status" value="6"/>
</dbReference>
<dbReference type="PRINTS" id="PR00193">
    <property type="entry name" value="MYOSINHEAVY"/>
</dbReference>
<evidence type="ECO:0000256" key="5">
    <source>
        <dbReference type="ARBA" id="ARBA00022860"/>
    </source>
</evidence>
<feature type="binding site" evidence="10">
    <location>
        <begin position="166"/>
        <end position="173"/>
    </location>
    <ligand>
        <name>ATP</name>
        <dbReference type="ChEBI" id="CHEBI:30616"/>
    </ligand>
</feature>
<reference evidence="15 16" key="1">
    <citation type="submission" date="2023-10" db="EMBL/GenBank/DDBJ databases">
        <title>Genomes of two closely related lineages of the louse Polyplax serrata with different host specificities.</title>
        <authorList>
            <person name="Martinu J."/>
            <person name="Tarabai H."/>
            <person name="Stefka J."/>
            <person name="Hypsa V."/>
        </authorList>
    </citation>
    <scope>NUCLEOTIDE SEQUENCE [LARGE SCALE GENOMIC DNA]</scope>
    <source>
        <strain evidence="15">HR10_N</strain>
    </source>
</reference>
<dbReference type="EMBL" id="JAWJWE010000003">
    <property type="protein sequence ID" value="KAK6640107.1"/>
    <property type="molecule type" value="Genomic_DNA"/>
</dbReference>
<feature type="domain" description="Myosin motor" evidence="14">
    <location>
        <begin position="66"/>
        <end position="756"/>
    </location>
</feature>
<feature type="region of interest" description="Disordered" evidence="12">
    <location>
        <begin position="1102"/>
        <end position="1123"/>
    </location>
</feature>
<feature type="region of interest" description="Actin-binding" evidence="10">
    <location>
        <begin position="635"/>
        <end position="657"/>
    </location>
</feature>
<dbReference type="InterPro" id="IPR027417">
    <property type="entry name" value="P-loop_NTPase"/>
</dbReference>
<dbReference type="Gene3D" id="3.40.850.10">
    <property type="entry name" value="Kinesin motor domain"/>
    <property type="match status" value="1"/>
</dbReference>
<dbReference type="FunFam" id="1.10.10.820:FF:000001">
    <property type="entry name" value="Myosin heavy chain"/>
    <property type="match status" value="1"/>
</dbReference>
<dbReference type="GO" id="GO:0005524">
    <property type="term" value="F:ATP binding"/>
    <property type="evidence" value="ECO:0007669"/>
    <property type="project" value="UniProtKB-UniRule"/>
</dbReference>
<evidence type="ECO:0000256" key="7">
    <source>
        <dbReference type="ARBA" id="ARBA00023123"/>
    </source>
</evidence>
<evidence type="ECO:0000256" key="6">
    <source>
        <dbReference type="ARBA" id="ARBA00023054"/>
    </source>
</evidence>
<protein>
    <recommendedName>
        <fullName evidence="17">Unconventional myosin-Va</fullName>
    </recommendedName>
</protein>
<dbReference type="InterPro" id="IPR001609">
    <property type="entry name" value="Myosin_head_motor_dom-like"/>
</dbReference>
<dbReference type="Proteomes" id="UP001372834">
    <property type="component" value="Unassembled WGS sequence"/>
</dbReference>
<dbReference type="PROSITE" id="PS50096">
    <property type="entry name" value="IQ"/>
    <property type="match status" value="4"/>
</dbReference>
<dbReference type="InterPro" id="IPR036103">
    <property type="entry name" value="MYSc_Myo5"/>
</dbReference>
<evidence type="ECO:0000313" key="15">
    <source>
        <dbReference type="EMBL" id="KAK6640107.1"/>
    </source>
</evidence>
<dbReference type="GO" id="GO:0048513">
    <property type="term" value="P:animal organ development"/>
    <property type="evidence" value="ECO:0007669"/>
    <property type="project" value="UniProtKB-ARBA"/>
</dbReference>